<proteinExistence type="predicted"/>
<keyword evidence="3" id="KW-1185">Reference proteome</keyword>
<organism evidence="2 3">
    <name type="scientific">Caulobacter ginsengisoli</name>
    <dbReference type="NCBI Taxonomy" id="400775"/>
    <lineage>
        <taxon>Bacteria</taxon>
        <taxon>Pseudomonadati</taxon>
        <taxon>Pseudomonadota</taxon>
        <taxon>Alphaproteobacteria</taxon>
        <taxon>Caulobacterales</taxon>
        <taxon>Caulobacteraceae</taxon>
        <taxon>Caulobacter</taxon>
    </lineage>
</organism>
<evidence type="ECO:0000256" key="1">
    <source>
        <dbReference type="SAM" id="MobiDB-lite"/>
    </source>
</evidence>
<accession>A0ABU0IZ23</accession>
<gene>
    <name evidence="2" type="ORF">QO010_004385</name>
</gene>
<feature type="region of interest" description="Disordered" evidence="1">
    <location>
        <begin position="1"/>
        <end position="45"/>
    </location>
</feature>
<dbReference type="RefSeq" id="WP_307352714.1">
    <property type="nucleotide sequence ID" value="NZ_JAUSVS010000012.1"/>
</dbReference>
<comment type="caution">
    <text evidence="2">The sequence shown here is derived from an EMBL/GenBank/DDBJ whole genome shotgun (WGS) entry which is preliminary data.</text>
</comment>
<dbReference type="EMBL" id="JAUSVS010000012">
    <property type="protein sequence ID" value="MDQ0466590.1"/>
    <property type="molecule type" value="Genomic_DNA"/>
</dbReference>
<dbReference type="Proteomes" id="UP001228905">
    <property type="component" value="Unassembled WGS sequence"/>
</dbReference>
<protein>
    <submittedName>
        <fullName evidence="2">Uncharacterized protein</fullName>
    </submittedName>
</protein>
<evidence type="ECO:0000313" key="2">
    <source>
        <dbReference type="EMBL" id="MDQ0466590.1"/>
    </source>
</evidence>
<reference evidence="2 3" key="1">
    <citation type="submission" date="2023-07" db="EMBL/GenBank/DDBJ databases">
        <title>Genomic Encyclopedia of Type Strains, Phase IV (KMG-IV): sequencing the most valuable type-strain genomes for metagenomic binning, comparative biology and taxonomic classification.</title>
        <authorList>
            <person name="Goeker M."/>
        </authorList>
    </citation>
    <scope>NUCLEOTIDE SEQUENCE [LARGE SCALE GENOMIC DNA]</scope>
    <source>
        <strain evidence="2 3">DSM 18695</strain>
    </source>
</reference>
<sequence>MSVFPRFSAERPPPRPDASLNDPRSTGAVRRLPPKDVQGLRGTKS</sequence>
<evidence type="ECO:0000313" key="3">
    <source>
        <dbReference type="Proteomes" id="UP001228905"/>
    </source>
</evidence>
<name>A0ABU0IZ23_9CAUL</name>